<comment type="similarity">
    <text evidence="2">Belongs to the TRAFAC class OBG-HflX-like GTPase superfamily. OBG GTPase family.</text>
</comment>
<dbReference type="InterPro" id="IPR036726">
    <property type="entry name" value="GTP1_OBG_dom_sf"/>
</dbReference>
<dbReference type="NCBIfam" id="NF008956">
    <property type="entry name" value="PRK12299.1"/>
    <property type="match status" value="1"/>
</dbReference>
<dbReference type="NCBIfam" id="NF008955">
    <property type="entry name" value="PRK12297.1"/>
    <property type="match status" value="1"/>
</dbReference>
<evidence type="ECO:0000256" key="2">
    <source>
        <dbReference type="ARBA" id="ARBA00007699"/>
    </source>
</evidence>
<evidence type="ECO:0000256" key="1">
    <source>
        <dbReference type="ARBA" id="ARBA00001946"/>
    </source>
</evidence>
<keyword evidence="4" id="KW-0547">Nucleotide-binding</keyword>
<evidence type="ECO:0000313" key="11">
    <source>
        <dbReference type="EMBL" id="KAG2433016.1"/>
    </source>
</evidence>
<dbReference type="InterPro" id="IPR015349">
    <property type="entry name" value="OCT_dom"/>
</dbReference>
<dbReference type="Gene3D" id="3.30.300.350">
    <property type="entry name" value="GTP-binding protein OBG, C-terminal domain"/>
    <property type="match status" value="1"/>
</dbReference>
<dbReference type="PROSITE" id="PS51881">
    <property type="entry name" value="OCT"/>
    <property type="match status" value="1"/>
</dbReference>
<dbReference type="GO" id="GO:0005525">
    <property type="term" value="F:GTP binding"/>
    <property type="evidence" value="ECO:0007669"/>
    <property type="project" value="UniProtKB-KW"/>
</dbReference>
<reference evidence="11" key="1">
    <citation type="journal article" date="2020" name="bioRxiv">
        <title>Comparative genomics of Chlamydomonas.</title>
        <authorList>
            <person name="Craig R.J."/>
            <person name="Hasan A.R."/>
            <person name="Ness R.W."/>
            <person name="Keightley P.D."/>
        </authorList>
    </citation>
    <scope>NUCLEOTIDE SEQUENCE</scope>
    <source>
        <strain evidence="11">SAG 7.73</strain>
    </source>
</reference>
<dbReference type="NCBIfam" id="TIGR02729">
    <property type="entry name" value="Obg_CgtA"/>
    <property type="match status" value="1"/>
</dbReference>
<evidence type="ECO:0000256" key="4">
    <source>
        <dbReference type="ARBA" id="ARBA00022741"/>
    </source>
</evidence>
<evidence type="ECO:0000259" key="8">
    <source>
        <dbReference type="PROSITE" id="PS51710"/>
    </source>
</evidence>
<dbReference type="InterPro" id="IPR031167">
    <property type="entry name" value="G_OBG"/>
</dbReference>
<dbReference type="Pfam" id="PF09269">
    <property type="entry name" value="DUF1967"/>
    <property type="match status" value="1"/>
</dbReference>
<feature type="region of interest" description="Disordered" evidence="7">
    <location>
        <begin position="14"/>
        <end position="35"/>
    </location>
</feature>
<dbReference type="CDD" id="cd01898">
    <property type="entry name" value="Obg"/>
    <property type="match status" value="1"/>
</dbReference>
<evidence type="ECO:0000259" key="10">
    <source>
        <dbReference type="PROSITE" id="PS51883"/>
    </source>
</evidence>
<dbReference type="InterPro" id="IPR036346">
    <property type="entry name" value="GTP-bd_prot_GTP1/OBG_C_sf"/>
</dbReference>
<feature type="domain" description="OCT" evidence="9">
    <location>
        <begin position="542"/>
        <end position="629"/>
    </location>
</feature>
<keyword evidence="6" id="KW-0342">GTP-binding</keyword>
<dbReference type="FunFam" id="2.70.210.12:FF:000001">
    <property type="entry name" value="GTPase Obg"/>
    <property type="match status" value="1"/>
</dbReference>
<dbReference type="InterPro" id="IPR006073">
    <property type="entry name" value="GTP-bd"/>
</dbReference>
<dbReference type="PROSITE" id="PS00905">
    <property type="entry name" value="GTP1_OBG"/>
    <property type="match status" value="1"/>
</dbReference>
<accession>A0A835W1V5</accession>
<dbReference type="PROSITE" id="PS51883">
    <property type="entry name" value="OBG"/>
    <property type="match status" value="1"/>
</dbReference>
<dbReference type="Gene3D" id="3.40.50.300">
    <property type="entry name" value="P-loop containing nucleotide triphosphate hydrolases"/>
    <property type="match status" value="1"/>
</dbReference>
<dbReference type="OrthoDB" id="347018at2759"/>
<dbReference type="NCBIfam" id="TIGR03595">
    <property type="entry name" value="Obg_CgtA_exten"/>
    <property type="match status" value="1"/>
</dbReference>
<feature type="domain" description="OBG-type G" evidence="8">
    <location>
        <begin position="350"/>
        <end position="521"/>
    </location>
</feature>
<dbReference type="Proteomes" id="UP000650467">
    <property type="component" value="Unassembled WGS sequence"/>
</dbReference>
<comment type="caution">
    <text evidence="11">The sequence shown here is derived from an EMBL/GenBank/DDBJ whole genome shotgun (WGS) entry which is preliminary data.</text>
</comment>
<evidence type="ECO:0000256" key="7">
    <source>
        <dbReference type="SAM" id="MobiDB-lite"/>
    </source>
</evidence>
<protein>
    <submittedName>
        <fullName evidence="11">Uncharacterized protein</fullName>
    </submittedName>
</protein>
<dbReference type="PANTHER" id="PTHR11702:SF44">
    <property type="entry name" value="GTP-BINDING PROTEIN OBGC, CHLOROPLASTIC"/>
    <property type="match status" value="1"/>
</dbReference>
<evidence type="ECO:0000256" key="6">
    <source>
        <dbReference type="ARBA" id="ARBA00023134"/>
    </source>
</evidence>
<name>A0A835W1V5_CHLIN</name>
<dbReference type="InterPro" id="IPR014100">
    <property type="entry name" value="GTP-bd_Obg/CgtA"/>
</dbReference>
<dbReference type="PROSITE" id="PS51710">
    <property type="entry name" value="G_OBG"/>
    <property type="match status" value="1"/>
</dbReference>
<dbReference type="PRINTS" id="PR00326">
    <property type="entry name" value="GTP1OBG"/>
</dbReference>
<dbReference type="InterPro" id="IPR027417">
    <property type="entry name" value="P-loop_NTPase"/>
</dbReference>
<keyword evidence="12" id="KW-1185">Reference proteome</keyword>
<dbReference type="Pfam" id="PF01926">
    <property type="entry name" value="MMR_HSR1"/>
    <property type="match status" value="1"/>
</dbReference>
<organism evidence="11 12">
    <name type="scientific">Chlamydomonas incerta</name>
    <dbReference type="NCBI Taxonomy" id="51695"/>
    <lineage>
        <taxon>Eukaryota</taxon>
        <taxon>Viridiplantae</taxon>
        <taxon>Chlorophyta</taxon>
        <taxon>core chlorophytes</taxon>
        <taxon>Chlorophyceae</taxon>
        <taxon>CS clade</taxon>
        <taxon>Chlamydomonadales</taxon>
        <taxon>Chlamydomonadaceae</taxon>
        <taxon>Chlamydomonas</taxon>
    </lineage>
</organism>
<dbReference type="SUPFAM" id="SSF82051">
    <property type="entry name" value="Obg GTP-binding protein N-terminal domain"/>
    <property type="match status" value="1"/>
</dbReference>
<sequence length="663" mass="70361">MHALNAQRLANVGQAGNVASSAHSRRPLAPGRPSPLLAPAPLSSCESPSLAPHLLLSSGSAAAGLSTAHLSRGVCCASSTTSSSSGTQSTSSAPAGGAAAPSDWSKRLLSVAKTKGKNNGNGNGASPTPDADIFSPAKPAAKPKKPISNLDIPGLSYYEGRPDADDEDEDLDSDMAPGSERKRLPAEMRCFDTARIYIKAGDGGNGCVAFRREKYVEHGGPAGGNGGRGGNVWAVVDPSLNSLSVFRGQVHFRADGGVNGQGSNCEGADAEDLVVAVPAGTIIRRKESEEDDAPLAELLQPGERALLAVGGRGGRGNFSFKTSRDRAPTIAEKGEKGEELWVDLELKVVADAGIIGVPNAGKSTLLSVITAAKPKIANYPFTTLVPNLGVCEMDYRTTVFADVPGLLEGAHEGLGLGHEFLRHVQRCRVLVHVVDGTSPDPVGDFNAINLELELFNPDLKDKPQLVAYNKVDIPDSGDFWEMVREQLTQELGVPADRIFPISAATGQGVIELVRGVRAVLDELGPQPLTYETNALNQTAVARREVRIDDFTVLMEDLPPGSASTAPRVFYVEGEGIERFAQMTNWDYYEAVKRFQRVLAVSGINGALKAKGVRQGDSVVIGETEFSWSDDQSDGAVYDSWLKDMKDRGVNRQGSARWPHPDVR</sequence>
<dbReference type="SUPFAM" id="SSF52540">
    <property type="entry name" value="P-loop containing nucleoside triphosphate hydrolases"/>
    <property type="match status" value="1"/>
</dbReference>
<dbReference type="InterPro" id="IPR006169">
    <property type="entry name" value="GTP1_OBG_dom"/>
</dbReference>
<keyword evidence="5" id="KW-0460">Magnesium</keyword>
<keyword evidence="3" id="KW-0479">Metal-binding</keyword>
<dbReference type="AlphaFoldDB" id="A0A835W1V5"/>
<gene>
    <name evidence="11" type="ORF">HXX76_008743</name>
</gene>
<dbReference type="Pfam" id="PF01018">
    <property type="entry name" value="GTP1_OBG"/>
    <property type="match status" value="1"/>
</dbReference>
<dbReference type="PANTHER" id="PTHR11702">
    <property type="entry name" value="DEVELOPMENTALLY REGULATED GTP-BINDING PROTEIN-RELATED"/>
    <property type="match status" value="1"/>
</dbReference>
<feature type="region of interest" description="Disordered" evidence="7">
    <location>
        <begin position="76"/>
        <end position="179"/>
    </location>
</feature>
<evidence type="ECO:0000256" key="3">
    <source>
        <dbReference type="ARBA" id="ARBA00022723"/>
    </source>
</evidence>
<dbReference type="GO" id="GO:0003924">
    <property type="term" value="F:GTPase activity"/>
    <property type="evidence" value="ECO:0007669"/>
    <property type="project" value="InterPro"/>
</dbReference>
<dbReference type="GO" id="GO:0000287">
    <property type="term" value="F:magnesium ion binding"/>
    <property type="evidence" value="ECO:0007669"/>
    <property type="project" value="InterPro"/>
</dbReference>
<evidence type="ECO:0000313" key="12">
    <source>
        <dbReference type="Proteomes" id="UP000650467"/>
    </source>
</evidence>
<proteinExistence type="inferred from homology"/>
<dbReference type="GO" id="GO:0005739">
    <property type="term" value="C:mitochondrion"/>
    <property type="evidence" value="ECO:0007669"/>
    <property type="project" value="TreeGrafter"/>
</dbReference>
<evidence type="ECO:0000256" key="5">
    <source>
        <dbReference type="ARBA" id="ARBA00022842"/>
    </source>
</evidence>
<feature type="domain" description="Obg" evidence="10">
    <location>
        <begin position="188"/>
        <end position="349"/>
    </location>
</feature>
<dbReference type="EMBL" id="JAEHOC010000020">
    <property type="protein sequence ID" value="KAG2433016.1"/>
    <property type="molecule type" value="Genomic_DNA"/>
</dbReference>
<dbReference type="GO" id="GO:0042254">
    <property type="term" value="P:ribosome biogenesis"/>
    <property type="evidence" value="ECO:0007669"/>
    <property type="project" value="UniProtKB-UniRule"/>
</dbReference>
<dbReference type="NCBIfam" id="NF008954">
    <property type="entry name" value="PRK12296.1"/>
    <property type="match status" value="1"/>
</dbReference>
<dbReference type="HAMAP" id="MF_01454">
    <property type="entry name" value="GTPase_Obg"/>
    <property type="match status" value="1"/>
</dbReference>
<dbReference type="InterPro" id="IPR045086">
    <property type="entry name" value="OBG_GTPase"/>
</dbReference>
<dbReference type="SUPFAM" id="SSF102741">
    <property type="entry name" value="Obg GTP-binding protein C-terminal domain"/>
    <property type="match status" value="1"/>
</dbReference>
<comment type="cofactor">
    <cofactor evidence="1">
        <name>Mg(2+)</name>
        <dbReference type="ChEBI" id="CHEBI:18420"/>
    </cofactor>
</comment>
<dbReference type="Gene3D" id="2.70.210.12">
    <property type="entry name" value="GTP1/OBG domain"/>
    <property type="match status" value="1"/>
</dbReference>
<dbReference type="InterPro" id="IPR006074">
    <property type="entry name" value="GTP1-OBG_CS"/>
</dbReference>
<feature type="compositionally biased region" description="Acidic residues" evidence="7">
    <location>
        <begin position="164"/>
        <end position="173"/>
    </location>
</feature>
<feature type="compositionally biased region" description="Low complexity" evidence="7">
    <location>
        <begin position="76"/>
        <end position="102"/>
    </location>
</feature>
<evidence type="ECO:0000259" key="9">
    <source>
        <dbReference type="PROSITE" id="PS51881"/>
    </source>
</evidence>